<keyword evidence="11" id="KW-0732">Signal</keyword>
<evidence type="ECO:0000256" key="8">
    <source>
        <dbReference type="ARBA" id="ARBA00022670"/>
    </source>
</evidence>
<keyword evidence="8" id="KW-0645">Protease</keyword>
<dbReference type="InterPro" id="IPR029058">
    <property type="entry name" value="AB_hydrolase_fold"/>
</dbReference>
<evidence type="ECO:0000256" key="1">
    <source>
        <dbReference type="ARBA" id="ARBA00001585"/>
    </source>
</evidence>
<evidence type="ECO:0000256" key="6">
    <source>
        <dbReference type="ARBA" id="ARBA00022438"/>
    </source>
</evidence>
<dbReference type="PRINTS" id="PR00793">
    <property type="entry name" value="PROAMNOPTASE"/>
</dbReference>
<dbReference type="InterPro" id="IPR002410">
    <property type="entry name" value="Peptidase_S33"/>
</dbReference>
<evidence type="ECO:0000256" key="5">
    <source>
        <dbReference type="ARBA" id="ARBA00021843"/>
    </source>
</evidence>
<evidence type="ECO:0000256" key="10">
    <source>
        <dbReference type="ARBA" id="ARBA00029605"/>
    </source>
</evidence>
<proteinExistence type="inferred from homology"/>
<dbReference type="STRING" id="1035707.SAMN05216552_1020111"/>
<evidence type="ECO:0000313" key="14">
    <source>
        <dbReference type="Proteomes" id="UP000199391"/>
    </source>
</evidence>
<sequence>MRKLAGILFASCLPLLPLHAGAQEVPRCAAGDQKLDYEGYVKIGGIEQWVTVKGERCDNPVVLFVHGGPGNPLSPYANSPYRAWEKDYTLVHWDQRGAGRTFARNPVPSDGGGAPLTIAGMAADGTELAAHLRERLKKKNVILFGSSWGSVLAVHMAKSRPDLFAAYLGTGQLVSHPENDIASYRKALALARAAGDAKTLAAIEPLGEPPWTNPRAPGILRRATRVYEAKTSAQGPASWWEHAPAYATDKARADYESGEDYSWLQFVGMKGNGMLSTLDLPKLGLDFKIPVYLVQGSEDLVTVPEVAKRYFDSIAAPRKEYLLLQNTGHDPNPAMVQAQYIILTTRIAPAAR</sequence>
<feature type="chain" id="PRO_5011493955" description="Proline iminopeptidase" evidence="11">
    <location>
        <begin position="23"/>
        <end position="352"/>
    </location>
</feature>
<evidence type="ECO:0000256" key="9">
    <source>
        <dbReference type="ARBA" id="ARBA00022801"/>
    </source>
</evidence>
<dbReference type="SUPFAM" id="SSF53474">
    <property type="entry name" value="alpha/beta-Hydrolases"/>
    <property type="match status" value="1"/>
</dbReference>
<dbReference type="OrthoDB" id="9796770at2"/>
<evidence type="ECO:0000256" key="4">
    <source>
        <dbReference type="ARBA" id="ARBA00012568"/>
    </source>
</evidence>
<keyword evidence="14" id="KW-1185">Reference proteome</keyword>
<dbReference type="Proteomes" id="UP000199391">
    <property type="component" value="Unassembled WGS sequence"/>
</dbReference>
<keyword evidence="7" id="KW-0963">Cytoplasm</keyword>
<dbReference type="PANTHER" id="PTHR43722">
    <property type="entry name" value="PROLINE IMINOPEPTIDASE"/>
    <property type="match status" value="1"/>
</dbReference>
<feature type="signal peptide" evidence="11">
    <location>
        <begin position="1"/>
        <end position="22"/>
    </location>
</feature>
<gene>
    <name evidence="13" type="ORF">SAMN05216552_1020111</name>
</gene>
<dbReference type="InterPro" id="IPR000073">
    <property type="entry name" value="AB_hydrolase_1"/>
</dbReference>
<evidence type="ECO:0000256" key="11">
    <source>
        <dbReference type="SAM" id="SignalP"/>
    </source>
</evidence>
<dbReference type="PANTHER" id="PTHR43722:SF1">
    <property type="entry name" value="PROLINE IMINOPEPTIDASE"/>
    <property type="match status" value="1"/>
</dbReference>
<dbReference type="InterPro" id="IPR005944">
    <property type="entry name" value="Pro_iminopeptidase"/>
</dbReference>
<feature type="domain" description="AB hydrolase-1" evidence="12">
    <location>
        <begin position="60"/>
        <end position="330"/>
    </location>
</feature>
<dbReference type="GO" id="GO:0006508">
    <property type="term" value="P:proteolysis"/>
    <property type="evidence" value="ECO:0007669"/>
    <property type="project" value="UniProtKB-KW"/>
</dbReference>
<evidence type="ECO:0000259" key="12">
    <source>
        <dbReference type="Pfam" id="PF00561"/>
    </source>
</evidence>
<name>A0A1I7KXC1_9BURK</name>
<dbReference type="AlphaFoldDB" id="A0A1I7KXC1"/>
<comment type="subcellular location">
    <subcellularLocation>
        <location evidence="2">Cytoplasm</location>
    </subcellularLocation>
</comment>
<reference evidence="14" key="1">
    <citation type="submission" date="2016-10" db="EMBL/GenBank/DDBJ databases">
        <authorList>
            <person name="Varghese N."/>
            <person name="Submissions S."/>
        </authorList>
    </citation>
    <scope>NUCLEOTIDE SEQUENCE [LARGE SCALE GENOMIC DNA]</scope>
    <source>
        <strain evidence="14">CGMCC 1.11014</strain>
    </source>
</reference>
<dbReference type="EMBL" id="FPBO01000020">
    <property type="protein sequence ID" value="SFV01964.1"/>
    <property type="molecule type" value="Genomic_DNA"/>
</dbReference>
<dbReference type="Gene3D" id="3.40.50.1820">
    <property type="entry name" value="alpha/beta hydrolase"/>
    <property type="match status" value="1"/>
</dbReference>
<comment type="similarity">
    <text evidence="3">Belongs to the peptidase S33 family.</text>
</comment>
<dbReference type="Pfam" id="PF00561">
    <property type="entry name" value="Abhydrolase_1"/>
    <property type="match status" value="1"/>
</dbReference>
<evidence type="ECO:0000256" key="3">
    <source>
        <dbReference type="ARBA" id="ARBA00010088"/>
    </source>
</evidence>
<keyword evidence="9" id="KW-0378">Hydrolase</keyword>
<evidence type="ECO:0000256" key="7">
    <source>
        <dbReference type="ARBA" id="ARBA00022490"/>
    </source>
</evidence>
<dbReference type="GO" id="GO:0004177">
    <property type="term" value="F:aminopeptidase activity"/>
    <property type="evidence" value="ECO:0007669"/>
    <property type="project" value="UniProtKB-KW"/>
</dbReference>
<evidence type="ECO:0000313" key="13">
    <source>
        <dbReference type="EMBL" id="SFV01964.1"/>
    </source>
</evidence>
<accession>A0A1I7KXC1</accession>
<organism evidence="13 14">
    <name type="scientific">Pseudoduganella namucuonensis</name>
    <dbReference type="NCBI Taxonomy" id="1035707"/>
    <lineage>
        <taxon>Bacteria</taxon>
        <taxon>Pseudomonadati</taxon>
        <taxon>Pseudomonadota</taxon>
        <taxon>Betaproteobacteria</taxon>
        <taxon>Burkholderiales</taxon>
        <taxon>Oxalobacteraceae</taxon>
        <taxon>Telluria group</taxon>
        <taxon>Pseudoduganella</taxon>
    </lineage>
</organism>
<comment type="catalytic activity">
    <reaction evidence="1">
        <text>Release of N-terminal proline from a peptide.</text>
        <dbReference type="EC" id="3.4.11.5"/>
    </reaction>
</comment>
<dbReference type="EC" id="3.4.11.5" evidence="4"/>
<protein>
    <recommendedName>
        <fullName evidence="5">Proline iminopeptidase</fullName>
        <ecNumber evidence="4">3.4.11.5</ecNumber>
    </recommendedName>
    <alternativeName>
        <fullName evidence="10">Prolyl aminopeptidase</fullName>
    </alternativeName>
</protein>
<keyword evidence="6" id="KW-0031">Aminopeptidase</keyword>
<dbReference type="GO" id="GO:0005737">
    <property type="term" value="C:cytoplasm"/>
    <property type="evidence" value="ECO:0007669"/>
    <property type="project" value="UniProtKB-SubCell"/>
</dbReference>
<evidence type="ECO:0000256" key="2">
    <source>
        <dbReference type="ARBA" id="ARBA00004496"/>
    </source>
</evidence>